<dbReference type="InterPro" id="IPR046960">
    <property type="entry name" value="PPR_At4g14850-like_plant"/>
</dbReference>
<gene>
    <name evidence="3" type="primary">PCMP-E13</name>
    <name evidence="3" type="ORF">KSP39_PZI007765</name>
</gene>
<dbReference type="EMBL" id="JBBWWQ010000006">
    <property type="protein sequence ID" value="KAK8945119.1"/>
    <property type="molecule type" value="Genomic_DNA"/>
</dbReference>
<dbReference type="NCBIfam" id="TIGR00756">
    <property type="entry name" value="PPR"/>
    <property type="match status" value="4"/>
</dbReference>
<feature type="repeat" description="PPR" evidence="2">
    <location>
        <begin position="211"/>
        <end position="245"/>
    </location>
</feature>
<accession>A0AAP0BNY0</accession>
<dbReference type="Gene3D" id="1.25.40.10">
    <property type="entry name" value="Tetratricopeptide repeat domain"/>
    <property type="match status" value="4"/>
</dbReference>
<dbReference type="Pfam" id="PF01535">
    <property type="entry name" value="PPR"/>
    <property type="match status" value="2"/>
</dbReference>
<feature type="repeat" description="PPR" evidence="2">
    <location>
        <begin position="108"/>
        <end position="144"/>
    </location>
</feature>
<dbReference type="InterPro" id="IPR002885">
    <property type="entry name" value="PPR_rpt"/>
</dbReference>
<dbReference type="PROSITE" id="PS51375">
    <property type="entry name" value="PPR"/>
    <property type="match status" value="4"/>
</dbReference>
<evidence type="ECO:0000313" key="4">
    <source>
        <dbReference type="Proteomes" id="UP001418222"/>
    </source>
</evidence>
<evidence type="ECO:0000313" key="3">
    <source>
        <dbReference type="EMBL" id="KAK8945119.1"/>
    </source>
</evidence>
<proteinExistence type="predicted"/>
<dbReference type="InterPro" id="IPR011990">
    <property type="entry name" value="TPR-like_helical_dom_sf"/>
</dbReference>
<dbReference type="GO" id="GO:0003723">
    <property type="term" value="F:RNA binding"/>
    <property type="evidence" value="ECO:0007669"/>
    <property type="project" value="InterPro"/>
</dbReference>
<keyword evidence="4" id="KW-1185">Reference proteome</keyword>
<dbReference type="GO" id="GO:0009451">
    <property type="term" value="P:RNA modification"/>
    <property type="evidence" value="ECO:0007669"/>
    <property type="project" value="InterPro"/>
</dbReference>
<dbReference type="FunFam" id="1.25.40.10:FF:000184">
    <property type="entry name" value="Pentatricopeptide repeat-containing protein, chloroplastic"/>
    <property type="match status" value="1"/>
</dbReference>
<name>A0AAP0BNY0_9ASPA</name>
<dbReference type="Pfam" id="PF20431">
    <property type="entry name" value="E_motif"/>
    <property type="match status" value="1"/>
</dbReference>
<keyword evidence="1" id="KW-0677">Repeat</keyword>
<dbReference type="FunFam" id="1.25.40.10:FF:000344">
    <property type="entry name" value="Pentatricopeptide repeat-containing protein"/>
    <property type="match status" value="1"/>
</dbReference>
<comment type="caution">
    <text evidence="3">The sequence shown here is derived from an EMBL/GenBank/DDBJ whole genome shotgun (WGS) entry which is preliminary data.</text>
</comment>
<dbReference type="Proteomes" id="UP001418222">
    <property type="component" value="Unassembled WGS sequence"/>
</dbReference>
<reference evidence="3 4" key="1">
    <citation type="journal article" date="2022" name="Nat. Plants">
        <title>Genomes of leafy and leafless Platanthera orchids illuminate the evolution of mycoheterotrophy.</title>
        <authorList>
            <person name="Li M.H."/>
            <person name="Liu K.W."/>
            <person name="Li Z."/>
            <person name="Lu H.C."/>
            <person name="Ye Q.L."/>
            <person name="Zhang D."/>
            <person name="Wang J.Y."/>
            <person name="Li Y.F."/>
            <person name="Zhong Z.M."/>
            <person name="Liu X."/>
            <person name="Yu X."/>
            <person name="Liu D.K."/>
            <person name="Tu X.D."/>
            <person name="Liu B."/>
            <person name="Hao Y."/>
            <person name="Liao X.Y."/>
            <person name="Jiang Y.T."/>
            <person name="Sun W.H."/>
            <person name="Chen J."/>
            <person name="Chen Y.Q."/>
            <person name="Ai Y."/>
            <person name="Zhai J.W."/>
            <person name="Wu S.S."/>
            <person name="Zhou Z."/>
            <person name="Hsiao Y.Y."/>
            <person name="Wu W.L."/>
            <person name="Chen Y.Y."/>
            <person name="Lin Y.F."/>
            <person name="Hsu J.L."/>
            <person name="Li C.Y."/>
            <person name="Wang Z.W."/>
            <person name="Zhao X."/>
            <person name="Zhong W.Y."/>
            <person name="Ma X.K."/>
            <person name="Ma L."/>
            <person name="Huang J."/>
            <person name="Chen G.Z."/>
            <person name="Huang M.Z."/>
            <person name="Huang L."/>
            <person name="Peng D.H."/>
            <person name="Luo Y.B."/>
            <person name="Zou S.Q."/>
            <person name="Chen S.P."/>
            <person name="Lan S."/>
            <person name="Tsai W.C."/>
            <person name="Van de Peer Y."/>
            <person name="Liu Z.J."/>
        </authorList>
    </citation>
    <scope>NUCLEOTIDE SEQUENCE [LARGE SCALE GENOMIC DNA]</scope>
    <source>
        <strain evidence="3">Lor287</strain>
    </source>
</reference>
<dbReference type="PANTHER" id="PTHR47926">
    <property type="entry name" value="PENTATRICOPEPTIDE REPEAT-CONTAINING PROTEIN"/>
    <property type="match status" value="1"/>
</dbReference>
<feature type="repeat" description="PPR" evidence="2">
    <location>
        <begin position="283"/>
        <end position="313"/>
    </location>
</feature>
<dbReference type="InterPro" id="IPR046848">
    <property type="entry name" value="E_motif"/>
</dbReference>
<evidence type="ECO:0000256" key="1">
    <source>
        <dbReference type="ARBA" id="ARBA00022737"/>
    </source>
</evidence>
<dbReference type="AlphaFoldDB" id="A0AAP0BNY0"/>
<organism evidence="3 4">
    <name type="scientific">Platanthera zijinensis</name>
    <dbReference type="NCBI Taxonomy" id="2320716"/>
    <lineage>
        <taxon>Eukaryota</taxon>
        <taxon>Viridiplantae</taxon>
        <taxon>Streptophyta</taxon>
        <taxon>Embryophyta</taxon>
        <taxon>Tracheophyta</taxon>
        <taxon>Spermatophyta</taxon>
        <taxon>Magnoliopsida</taxon>
        <taxon>Liliopsida</taxon>
        <taxon>Asparagales</taxon>
        <taxon>Orchidaceae</taxon>
        <taxon>Orchidoideae</taxon>
        <taxon>Orchideae</taxon>
        <taxon>Orchidinae</taxon>
        <taxon>Platanthera</taxon>
    </lineage>
</organism>
<feature type="repeat" description="PPR" evidence="2">
    <location>
        <begin position="314"/>
        <end position="348"/>
    </location>
</feature>
<evidence type="ECO:0000256" key="2">
    <source>
        <dbReference type="PROSITE-ProRule" id="PRU00708"/>
    </source>
</evidence>
<protein>
    <submittedName>
        <fullName evidence="3">Pentatricopeptide repeat-containing protein</fullName>
    </submittedName>
</protein>
<dbReference type="Pfam" id="PF13041">
    <property type="entry name" value="PPR_2"/>
    <property type="match status" value="1"/>
</dbReference>
<dbReference type="PANTHER" id="PTHR47926:SF411">
    <property type="entry name" value="PENTATRICOPEPTIDE REPEAT-CONTAINING PROTEIN"/>
    <property type="match status" value="1"/>
</dbReference>
<sequence length="529" mass="58939">MLCRLIPAVYSFIISRFCSLSVRRGDDHRRQHPQWIAANHIFQRNPRLHSLQHCDSRHRLHPILAYAIVSGLFSNPFVASRILHSSVTISPHDLSLSFSIFSQMIRPNHFSWNTMIKSLAATTSASSAAALSLFVEMRRRDILPDKYTLPFLLMSFNSTDDFDNGRSIHTLSFVLGCESNLFLQTGLVSMYIDCGSVDYALQLFDEMQIRDVVTWTAVISGLAGQGCYEQALAVLNDMRTDDSNPKPNLATMVSSMSVCSSLGSLIHTKNLHAYLVKTGFNIHIFARNSLIHCYAKSGSITCAFQLFDEMAEKDLHSWTAMIMGLALNGLGQDAIFLFSEMLRTGLQPDSTTFVAVLSACSHAGLVDVGIKLLESMEEEFGIRPELKHYGCVVDIFARAGQLSRAYEFIRTMPMQPNLETLGALLSASCVHGDLELGELLSRRIESLMHACSQGASVILSNMYANSGQWQKVISIRRGRRQEGCKPPGRSWIVVRGNVEEFVVGDRVHPFSKEIGLILNELDKMKDGFA</sequence>